<name>A0A0Q0Y5L8_CLOBU</name>
<dbReference type="Pfam" id="PF00805">
    <property type="entry name" value="Pentapeptide"/>
    <property type="match status" value="2"/>
</dbReference>
<dbReference type="RefSeq" id="WP_002579835.1">
    <property type="nucleotide sequence ID" value="NZ_AP019716.1"/>
</dbReference>
<protein>
    <submittedName>
        <fullName evidence="2">Pentapeptide repeat-containing protein</fullName>
    </submittedName>
</protein>
<dbReference type="AlphaFoldDB" id="A0A0Q0Y5L8"/>
<sequence length="225" mass="25883">MAINKNKNGNFFYNNADKSNKNFMYSNLTRANCYNCDFSNSHFEFSSLRGAHFKKCNFYRSNLKGAEFIGSNLKGSKFKEARFEDTVFEGANLTSTDFSNAKFKNTIFVGCDLSTAKNLNLDNKNIKIFDSMPELNISEELQKVAQSAMENEFIKKSRVLDTKDGNLNGLSFMILSEKFDENTLIEGMHYIKLEIDKEFHTLSYIIRLIEHMYDVTEEAADSEEE</sequence>
<dbReference type="SUPFAM" id="SSF141571">
    <property type="entry name" value="Pentapeptide repeat-like"/>
    <property type="match status" value="1"/>
</dbReference>
<dbReference type="InterPro" id="IPR051082">
    <property type="entry name" value="Pentapeptide-BTB/POZ_domain"/>
</dbReference>
<organism evidence="1 4">
    <name type="scientific">Clostridium butyricum</name>
    <dbReference type="NCBI Taxonomy" id="1492"/>
    <lineage>
        <taxon>Bacteria</taxon>
        <taxon>Bacillati</taxon>
        <taxon>Bacillota</taxon>
        <taxon>Clostridia</taxon>
        <taxon>Eubacteriales</taxon>
        <taxon>Clostridiaceae</taxon>
        <taxon>Clostridium</taxon>
    </lineage>
</organism>
<dbReference type="Proteomes" id="UP000474042">
    <property type="component" value="Unassembled WGS sequence"/>
</dbReference>
<dbReference type="PANTHER" id="PTHR14136">
    <property type="entry name" value="BTB_POZ DOMAIN-CONTAINING PROTEIN KCTD9"/>
    <property type="match status" value="1"/>
</dbReference>
<reference evidence="2 5" key="3">
    <citation type="submission" date="2020-01" db="EMBL/GenBank/DDBJ databases">
        <title>Genome sequence of a 1,3-propanediol producer, Clostridium butyricum S3.</title>
        <authorList>
            <person name="Zhou J."/>
        </authorList>
    </citation>
    <scope>NUCLEOTIDE SEQUENCE [LARGE SCALE GENOMIC DNA]</scope>
    <source>
        <strain evidence="2 5">S3</strain>
    </source>
</reference>
<dbReference type="EMBL" id="CP040626">
    <property type="protein sequence ID" value="QMW90713.1"/>
    <property type="molecule type" value="Genomic_DNA"/>
</dbReference>
<dbReference type="Gene3D" id="2.160.20.80">
    <property type="entry name" value="E3 ubiquitin-protein ligase SopA"/>
    <property type="match status" value="1"/>
</dbReference>
<dbReference type="Proteomes" id="UP000515243">
    <property type="component" value="Chromosome 1"/>
</dbReference>
<dbReference type="PANTHER" id="PTHR14136:SF17">
    <property type="entry name" value="BTB_POZ DOMAIN-CONTAINING PROTEIN KCTD9"/>
    <property type="match status" value="1"/>
</dbReference>
<evidence type="ECO:0000313" key="5">
    <source>
        <dbReference type="Proteomes" id="UP000474042"/>
    </source>
</evidence>
<evidence type="ECO:0000313" key="1">
    <source>
        <dbReference type="EMBL" id="GEQ21535.1"/>
    </source>
</evidence>
<dbReference type="Proteomes" id="UP000321089">
    <property type="component" value="Unassembled WGS sequence"/>
</dbReference>
<evidence type="ECO:0000313" key="4">
    <source>
        <dbReference type="Proteomes" id="UP000321089"/>
    </source>
</evidence>
<proteinExistence type="predicted"/>
<reference evidence="1 4" key="2">
    <citation type="submission" date="2019-07" db="EMBL/GenBank/DDBJ databases">
        <title>Whole genome shotgun sequence of Clostridium butyricum NBRC 3858.</title>
        <authorList>
            <person name="Hosoyama A."/>
            <person name="Uohara A."/>
            <person name="Ohji S."/>
            <person name="Ichikawa N."/>
        </authorList>
    </citation>
    <scope>NUCLEOTIDE SEQUENCE [LARGE SCALE GENOMIC DNA]</scope>
    <source>
        <strain evidence="1 4">NBRC 3858</strain>
    </source>
</reference>
<evidence type="ECO:0000313" key="2">
    <source>
        <dbReference type="EMBL" id="NAS18461.1"/>
    </source>
</evidence>
<dbReference type="InterPro" id="IPR001646">
    <property type="entry name" value="5peptide_repeat"/>
</dbReference>
<dbReference type="EMBL" id="BKBC01000026">
    <property type="protein sequence ID" value="GEQ21535.1"/>
    <property type="molecule type" value="Genomic_DNA"/>
</dbReference>
<evidence type="ECO:0000313" key="6">
    <source>
        <dbReference type="Proteomes" id="UP000515243"/>
    </source>
</evidence>
<reference evidence="3 6" key="1">
    <citation type="submission" date="2019-05" db="EMBL/GenBank/DDBJ databases">
        <authorList>
            <person name="Schori C."/>
            <person name="Ahrens C."/>
        </authorList>
    </citation>
    <scope>NUCLEOTIDE SEQUENCE [LARGE SCALE GENOMIC DNA]</scope>
    <source>
        <strain evidence="3 6">DSM 10702</strain>
    </source>
</reference>
<dbReference type="GeneID" id="92943900"/>
<accession>A0A0Q0Y5L8</accession>
<dbReference type="KEGG" id="cbut:ATN24_08635"/>
<gene>
    <name evidence="1" type="ORF">CBU02nite_20410</name>
    <name evidence="3" type="ORF">FF104_06995</name>
    <name evidence="2" type="ORF">GND98_011415</name>
</gene>
<dbReference type="OrthoDB" id="1751433at2"/>
<evidence type="ECO:0000313" key="3">
    <source>
        <dbReference type="EMBL" id="QMW90713.1"/>
    </source>
</evidence>
<dbReference type="EMBL" id="WOFV02000034">
    <property type="protein sequence ID" value="NAS18461.1"/>
    <property type="molecule type" value="Genomic_DNA"/>
</dbReference>